<feature type="chain" id="PRO_5044814229" description="SCP domain-containing protein" evidence="3">
    <location>
        <begin position="24"/>
        <end position="287"/>
    </location>
</feature>
<feature type="region of interest" description="Disordered" evidence="1">
    <location>
        <begin position="204"/>
        <end position="248"/>
    </location>
</feature>
<dbReference type="SMART" id="SM00198">
    <property type="entry name" value="SCP"/>
    <property type="match status" value="1"/>
</dbReference>
<evidence type="ECO:0000256" key="1">
    <source>
        <dbReference type="SAM" id="MobiDB-lite"/>
    </source>
</evidence>
<evidence type="ECO:0000259" key="4">
    <source>
        <dbReference type="SMART" id="SM00198"/>
    </source>
</evidence>
<dbReference type="Pfam" id="PF00188">
    <property type="entry name" value="CAP"/>
    <property type="match status" value="1"/>
</dbReference>
<organism evidence="5 6">
    <name type="scientific">Umbra pygmaea</name>
    <name type="common">Eastern mudminnow</name>
    <dbReference type="NCBI Taxonomy" id="75934"/>
    <lineage>
        <taxon>Eukaryota</taxon>
        <taxon>Metazoa</taxon>
        <taxon>Chordata</taxon>
        <taxon>Craniata</taxon>
        <taxon>Vertebrata</taxon>
        <taxon>Euteleostomi</taxon>
        <taxon>Actinopterygii</taxon>
        <taxon>Neopterygii</taxon>
        <taxon>Teleostei</taxon>
        <taxon>Protacanthopterygii</taxon>
        <taxon>Esociformes</taxon>
        <taxon>Umbridae</taxon>
        <taxon>Umbra</taxon>
    </lineage>
</organism>
<name>A0ABD0XIB9_UMBPY</name>
<dbReference type="PRINTS" id="PR00837">
    <property type="entry name" value="V5TPXLIKE"/>
</dbReference>
<accession>A0ABD0XIB9</accession>
<sequence length="287" mass="31974">MLSGPAVGAILVGLFLTLRPASCQLSQEQINTIVELHNRYRGQVVPSASYMTKLKWDEKLKIIAEGYAVNCVWEHNPDLLELNLGENLFVMDMDFDPNKAMDDWFNEHRDYNYKDNSCQDGMMCGHYTQMVWANTQLVGCASHRCETMEGLTFQKVTFLVCNYFPPGNLEDTKPYVEGEWCSNCTESRPQCDQNLCVPYAPEPVDEEKTMESSSPQTTGMATESSAPGSSPQTTGMATDVKEPKPTQTTHIPTVADMTRQKSVANTGGIATLLTLVSSLVTLLMLWM</sequence>
<keyword evidence="6" id="KW-1185">Reference proteome</keyword>
<dbReference type="PROSITE" id="PS01009">
    <property type="entry name" value="CRISP_1"/>
    <property type="match status" value="1"/>
</dbReference>
<dbReference type="InterPro" id="IPR014044">
    <property type="entry name" value="CAP_dom"/>
</dbReference>
<feature type="compositionally biased region" description="Polar residues" evidence="1">
    <location>
        <begin position="211"/>
        <end position="236"/>
    </location>
</feature>
<proteinExistence type="predicted"/>
<dbReference type="InterPro" id="IPR018244">
    <property type="entry name" value="Allrgn_V5/Tpx1_CS"/>
</dbReference>
<keyword evidence="2" id="KW-0472">Membrane</keyword>
<dbReference type="AlphaFoldDB" id="A0ABD0XIB9"/>
<evidence type="ECO:0000313" key="6">
    <source>
        <dbReference type="Proteomes" id="UP001557470"/>
    </source>
</evidence>
<feature type="transmembrane region" description="Helical" evidence="2">
    <location>
        <begin position="267"/>
        <end position="286"/>
    </location>
</feature>
<dbReference type="InterPro" id="IPR035940">
    <property type="entry name" value="CAP_sf"/>
</dbReference>
<dbReference type="Gene3D" id="3.40.33.10">
    <property type="entry name" value="CAP"/>
    <property type="match status" value="1"/>
</dbReference>
<dbReference type="PROSITE" id="PS01010">
    <property type="entry name" value="CRISP_2"/>
    <property type="match status" value="1"/>
</dbReference>
<feature type="domain" description="SCP" evidence="4">
    <location>
        <begin position="28"/>
        <end position="171"/>
    </location>
</feature>
<evidence type="ECO:0000313" key="5">
    <source>
        <dbReference type="EMBL" id="KAL1021193.1"/>
    </source>
</evidence>
<dbReference type="EMBL" id="JAGEUA010000001">
    <property type="protein sequence ID" value="KAL1021193.1"/>
    <property type="molecule type" value="Genomic_DNA"/>
</dbReference>
<gene>
    <name evidence="5" type="ORF">UPYG_G00009980</name>
</gene>
<dbReference type="Proteomes" id="UP001557470">
    <property type="component" value="Unassembled WGS sequence"/>
</dbReference>
<dbReference type="SUPFAM" id="SSF55797">
    <property type="entry name" value="PR-1-like"/>
    <property type="match status" value="1"/>
</dbReference>
<reference evidence="5 6" key="1">
    <citation type="submission" date="2024-06" db="EMBL/GenBank/DDBJ databases">
        <authorList>
            <person name="Pan Q."/>
            <person name="Wen M."/>
            <person name="Jouanno E."/>
            <person name="Zahm M."/>
            <person name="Klopp C."/>
            <person name="Cabau C."/>
            <person name="Louis A."/>
            <person name="Berthelot C."/>
            <person name="Parey E."/>
            <person name="Roest Crollius H."/>
            <person name="Montfort J."/>
            <person name="Robinson-Rechavi M."/>
            <person name="Bouchez O."/>
            <person name="Lampietro C."/>
            <person name="Lopez Roques C."/>
            <person name="Donnadieu C."/>
            <person name="Postlethwait J."/>
            <person name="Bobe J."/>
            <person name="Verreycken H."/>
            <person name="Guiguen Y."/>
        </authorList>
    </citation>
    <scope>NUCLEOTIDE SEQUENCE [LARGE SCALE GENOMIC DNA]</scope>
    <source>
        <strain evidence="5">Up_M1</strain>
        <tissue evidence="5">Testis</tissue>
    </source>
</reference>
<evidence type="ECO:0000256" key="2">
    <source>
        <dbReference type="SAM" id="Phobius"/>
    </source>
</evidence>
<keyword evidence="2" id="KW-0812">Transmembrane</keyword>
<comment type="caution">
    <text evidence="5">The sequence shown here is derived from an EMBL/GenBank/DDBJ whole genome shotgun (WGS) entry which is preliminary data.</text>
</comment>
<keyword evidence="2" id="KW-1133">Transmembrane helix</keyword>
<keyword evidence="3" id="KW-0732">Signal</keyword>
<dbReference type="InterPro" id="IPR001283">
    <property type="entry name" value="CRISP-related"/>
</dbReference>
<evidence type="ECO:0000256" key="3">
    <source>
        <dbReference type="SAM" id="SignalP"/>
    </source>
</evidence>
<feature type="signal peptide" evidence="3">
    <location>
        <begin position="1"/>
        <end position="23"/>
    </location>
</feature>
<protein>
    <recommendedName>
        <fullName evidence="4">SCP domain-containing protein</fullName>
    </recommendedName>
</protein>
<dbReference type="PANTHER" id="PTHR10334">
    <property type="entry name" value="CYSTEINE-RICH SECRETORY PROTEIN-RELATED"/>
    <property type="match status" value="1"/>
</dbReference>